<dbReference type="Proteomes" id="UP000298663">
    <property type="component" value="Unassembled WGS sequence"/>
</dbReference>
<keyword evidence="2" id="KW-1185">Reference proteome</keyword>
<evidence type="ECO:0000313" key="1">
    <source>
        <dbReference type="EMBL" id="TKR61727.1"/>
    </source>
</evidence>
<gene>
    <name evidence="1" type="ORF">L596_028805</name>
</gene>
<comment type="caution">
    <text evidence="1">The sequence shown here is derived from an EMBL/GenBank/DDBJ whole genome shotgun (WGS) entry which is preliminary data.</text>
</comment>
<proteinExistence type="predicted"/>
<organism evidence="1 2">
    <name type="scientific">Steinernema carpocapsae</name>
    <name type="common">Entomopathogenic nematode</name>
    <dbReference type="NCBI Taxonomy" id="34508"/>
    <lineage>
        <taxon>Eukaryota</taxon>
        <taxon>Metazoa</taxon>
        <taxon>Ecdysozoa</taxon>
        <taxon>Nematoda</taxon>
        <taxon>Chromadorea</taxon>
        <taxon>Rhabditida</taxon>
        <taxon>Tylenchina</taxon>
        <taxon>Panagrolaimomorpha</taxon>
        <taxon>Strongyloidoidea</taxon>
        <taxon>Steinernematidae</taxon>
        <taxon>Steinernema</taxon>
    </lineage>
</organism>
<sequence>MKSQIERKRKNREIRFFVQVEFSIWEWTMKCFCSGLRDNSNVRPNAALVPPLIEIRYKQVVDVRLHDSRVGTHAHGQWLHPFVLQFRVLGTA</sequence>
<reference evidence="1 2" key="1">
    <citation type="journal article" date="2015" name="Genome Biol.">
        <title>Comparative genomics of Steinernema reveals deeply conserved gene regulatory networks.</title>
        <authorList>
            <person name="Dillman A.R."/>
            <person name="Macchietto M."/>
            <person name="Porter C.F."/>
            <person name="Rogers A."/>
            <person name="Williams B."/>
            <person name="Antoshechkin I."/>
            <person name="Lee M.M."/>
            <person name="Goodwin Z."/>
            <person name="Lu X."/>
            <person name="Lewis E.E."/>
            <person name="Goodrich-Blair H."/>
            <person name="Stock S.P."/>
            <person name="Adams B.J."/>
            <person name="Sternberg P.W."/>
            <person name="Mortazavi A."/>
        </authorList>
    </citation>
    <scope>NUCLEOTIDE SEQUENCE [LARGE SCALE GENOMIC DNA]</scope>
    <source>
        <strain evidence="1 2">ALL</strain>
    </source>
</reference>
<dbReference type="AlphaFoldDB" id="A0A4U5LZH5"/>
<accession>A0A4U5LZH5</accession>
<reference evidence="1 2" key="2">
    <citation type="journal article" date="2019" name="G3 (Bethesda)">
        <title>Hybrid Assembly of the Genome of the Entomopathogenic Nematode Steinernema carpocapsae Identifies the X-Chromosome.</title>
        <authorList>
            <person name="Serra L."/>
            <person name="Macchietto M."/>
            <person name="Macias-Munoz A."/>
            <person name="McGill C.J."/>
            <person name="Rodriguez I.M."/>
            <person name="Rodriguez B."/>
            <person name="Murad R."/>
            <person name="Mortazavi A."/>
        </authorList>
    </citation>
    <scope>NUCLEOTIDE SEQUENCE [LARGE SCALE GENOMIC DNA]</scope>
    <source>
        <strain evidence="1 2">ALL</strain>
    </source>
</reference>
<name>A0A4U5LZH5_STECR</name>
<dbReference type="EMBL" id="AZBU02000011">
    <property type="protein sequence ID" value="TKR61727.1"/>
    <property type="molecule type" value="Genomic_DNA"/>
</dbReference>
<protein>
    <submittedName>
        <fullName evidence="1">Uncharacterized protein</fullName>
    </submittedName>
</protein>
<evidence type="ECO:0000313" key="2">
    <source>
        <dbReference type="Proteomes" id="UP000298663"/>
    </source>
</evidence>